<dbReference type="HOGENOM" id="CLU_139698_5_3_9"/>
<dbReference type="InterPro" id="IPR017900">
    <property type="entry name" value="4Fe4S_Fe_S_CS"/>
</dbReference>
<accession>M1E843</accession>
<dbReference type="PROSITE" id="PS51379">
    <property type="entry name" value="4FE4S_FER_2"/>
    <property type="match status" value="2"/>
</dbReference>
<dbReference type="GO" id="GO:0051536">
    <property type="term" value="F:iron-sulfur cluster binding"/>
    <property type="evidence" value="ECO:0007669"/>
    <property type="project" value="UniProtKB-KW"/>
</dbReference>
<dbReference type="eggNOG" id="COG1149">
    <property type="taxonomic scope" value="Bacteria"/>
</dbReference>
<keyword evidence="2" id="KW-0408">Iron</keyword>
<dbReference type="SUPFAM" id="SSF54862">
    <property type="entry name" value="4Fe-4S ferredoxins"/>
    <property type="match status" value="1"/>
</dbReference>
<dbReference type="Proteomes" id="UP000011765">
    <property type="component" value="Chromosome"/>
</dbReference>
<evidence type="ECO:0000256" key="2">
    <source>
        <dbReference type="ARBA" id="ARBA00023004"/>
    </source>
</evidence>
<dbReference type="Gene3D" id="3.30.70.20">
    <property type="match status" value="1"/>
</dbReference>
<dbReference type="AlphaFoldDB" id="M1E843"/>
<proteinExistence type="predicted"/>
<dbReference type="InterPro" id="IPR017896">
    <property type="entry name" value="4Fe4S_Fe-S-bd"/>
</dbReference>
<keyword evidence="6" id="KW-1185">Reference proteome</keyword>
<dbReference type="PROSITE" id="PS00198">
    <property type="entry name" value="4FE4S_FER_1"/>
    <property type="match status" value="2"/>
</dbReference>
<name>M1E843_9BACT</name>
<feature type="domain" description="4Fe-4S ferredoxin-type" evidence="4">
    <location>
        <begin position="12"/>
        <end position="41"/>
    </location>
</feature>
<evidence type="ECO:0000259" key="4">
    <source>
        <dbReference type="PROSITE" id="PS51379"/>
    </source>
</evidence>
<dbReference type="STRING" id="747365.Thena_0632"/>
<dbReference type="GO" id="GO:0046872">
    <property type="term" value="F:metal ion binding"/>
    <property type="evidence" value="ECO:0007669"/>
    <property type="project" value="UniProtKB-KW"/>
</dbReference>
<evidence type="ECO:0000313" key="6">
    <source>
        <dbReference type="Proteomes" id="UP000011765"/>
    </source>
</evidence>
<sequence>MKDKYNLMILIKSISFMPDRCNKCGKCSLACPKGVIYLNGFFRPIFVNLSRCDACKRCERVCENNAIEVLL</sequence>
<organism evidence="5 6">
    <name type="scientific">Thermodesulfobium narugense DSM 14796</name>
    <dbReference type="NCBI Taxonomy" id="747365"/>
    <lineage>
        <taxon>Bacteria</taxon>
        <taxon>Pseudomonadati</taxon>
        <taxon>Thermodesulfobiota</taxon>
        <taxon>Thermodesulfobiia</taxon>
        <taxon>Thermodesulfobiales</taxon>
        <taxon>Thermodesulfobiaceae</taxon>
        <taxon>Thermodesulfobium</taxon>
    </lineage>
</organism>
<dbReference type="Pfam" id="PF13237">
    <property type="entry name" value="Fer4_10"/>
    <property type="match status" value="1"/>
</dbReference>
<dbReference type="EMBL" id="CP002690">
    <property type="protein sequence ID" value="AEE14269.1"/>
    <property type="molecule type" value="Genomic_DNA"/>
</dbReference>
<keyword evidence="3" id="KW-0411">Iron-sulfur</keyword>
<evidence type="ECO:0000256" key="3">
    <source>
        <dbReference type="ARBA" id="ARBA00023014"/>
    </source>
</evidence>
<reference evidence="5 6" key="1">
    <citation type="submission" date="2011-04" db="EMBL/GenBank/DDBJ databases">
        <title>The complete genome of Thermodesulfobium narugense DSM 14796.</title>
        <authorList>
            <consortium name="US DOE Joint Genome Institute (JGI-PGF)"/>
            <person name="Lucas S."/>
            <person name="Han J."/>
            <person name="Lapidus A."/>
            <person name="Bruce D."/>
            <person name="Goodwin L."/>
            <person name="Pitluck S."/>
            <person name="Peters L."/>
            <person name="Kyrpides N."/>
            <person name="Mavromatis K."/>
            <person name="Pagani I."/>
            <person name="Ivanova N."/>
            <person name="Ovchinnikova G."/>
            <person name="Zhang X."/>
            <person name="Saunders L."/>
            <person name="Detter J.C."/>
            <person name="Tapia R."/>
            <person name="Han C."/>
            <person name="Land M."/>
            <person name="Hauser L."/>
            <person name="Markowitz V."/>
            <person name="Cheng J.-F."/>
            <person name="Hugenholtz P."/>
            <person name="Woyke T."/>
            <person name="Wu D."/>
            <person name="Spring S."/>
            <person name="Schroeder M."/>
            <person name="Brambilla E."/>
            <person name="Klenk H.-P."/>
            <person name="Eisen J.A."/>
        </authorList>
    </citation>
    <scope>NUCLEOTIDE SEQUENCE [LARGE SCALE GENOMIC DNA]</scope>
    <source>
        <strain evidence="5 6">DSM 14796</strain>
    </source>
</reference>
<evidence type="ECO:0000313" key="5">
    <source>
        <dbReference type="EMBL" id="AEE14269.1"/>
    </source>
</evidence>
<protein>
    <submittedName>
        <fullName evidence="5">4Fe-4S ferredoxin iron-sulfur binding domain-containing protein</fullName>
    </submittedName>
</protein>
<evidence type="ECO:0000256" key="1">
    <source>
        <dbReference type="ARBA" id="ARBA00022723"/>
    </source>
</evidence>
<gene>
    <name evidence="5" type="ORF">Thena_0632</name>
</gene>
<feature type="domain" description="4Fe-4S ferredoxin-type" evidence="4">
    <location>
        <begin position="43"/>
        <end position="71"/>
    </location>
</feature>
<keyword evidence="1" id="KW-0479">Metal-binding</keyword>
<dbReference type="OrthoDB" id="9803397at2"/>
<dbReference type="RefSeq" id="WP_013755996.1">
    <property type="nucleotide sequence ID" value="NC_015499.1"/>
</dbReference>
<dbReference type="KEGG" id="tnr:Thena_0632"/>